<evidence type="ECO:0000313" key="3">
    <source>
        <dbReference type="EMBL" id="RXZ85489.1"/>
    </source>
</evidence>
<dbReference type="Gene3D" id="3.40.50.1820">
    <property type="entry name" value="alpha/beta hydrolase"/>
    <property type="match status" value="1"/>
</dbReference>
<evidence type="ECO:0000313" key="2">
    <source>
        <dbReference type="EMBL" id="NYD65691.1"/>
    </source>
</evidence>
<dbReference type="Proteomes" id="UP000292686">
    <property type="component" value="Unassembled WGS sequence"/>
</dbReference>
<gene>
    <name evidence="2" type="ORF">BJ972_000210</name>
    <name evidence="3" type="ORF">ESP50_14895</name>
</gene>
<accession>A0A4Q2M1A3</accession>
<dbReference type="RefSeq" id="WP_129176576.1">
    <property type="nucleotide sequence ID" value="NZ_JACCBI010000001.1"/>
</dbReference>
<dbReference type="Proteomes" id="UP000581087">
    <property type="component" value="Unassembled WGS sequence"/>
</dbReference>
<dbReference type="GO" id="GO:0016787">
    <property type="term" value="F:hydrolase activity"/>
    <property type="evidence" value="ECO:0007669"/>
    <property type="project" value="UniProtKB-KW"/>
</dbReference>
<dbReference type="EMBL" id="JACCBI010000001">
    <property type="protein sequence ID" value="NYD65691.1"/>
    <property type="molecule type" value="Genomic_DNA"/>
</dbReference>
<dbReference type="OrthoDB" id="8894777at2"/>
<keyword evidence="4" id="KW-1185">Reference proteome</keyword>
<dbReference type="EMBL" id="SDPM01000009">
    <property type="protein sequence ID" value="RXZ85489.1"/>
    <property type="molecule type" value="Genomic_DNA"/>
</dbReference>
<reference evidence="3 4" key="1">
    <citation type="submission" date="2019-01" db="EMBL/GenBank/DDBJ databases">
        <title>Agromyces.</title>
        <authorList>
            <person name="Li J."/>
        </authorList>
    </citation>
    <scope>NUCLEOTIDE SEQUENCE [LARGE SCALE GENOMIC DNA]</scope>
    <source>
        <strain evidence="3 4">DSM 23870</strain>
    </source>
</reference>
<proteinExistence type="predicted"/>
<keyword evidence="3" id="KW-0378">Hydrolase</keyword>
<dbReference type="PANTHER" id="PTHR15394">
    <property type="entry name" value="SERINE HYDROLASE RBBP9"/>
    <property type="match status" value="1"/>
</dbReference>
<name>A0A4Q2M1A3_9MICO</name>
<dbReference type="SUPFAM" id="SSF53474">
    <property type="entry name" value="alpha/beta-Hydrolases"/>
    <property type="match status" value="1"/>
</dbReference>
<comment type="caution">
    <text evidence="3">The sequence shown here is derived from an EMBL/GenBank/DDBJ whole genome shotgun (WGS) entry which is preliminary data.</text>
</comment>
<sequence length="190" mass="19917">METTAVGDIVFFHGAGDGAYDIDSEMAADLRSRLGDGYSVVMPQLPEGDDADDRAWLATIERAIADAVPPVVLVGHSAGGYMLLKHLTTSPVTPPVAAICVIAAPFPAGDPDWTFDGFDLPEGIGDRLPPGAAVFLYASEDDEIVPFAHRDLYGRAIASAVTRTTAGGHQLGNDLSAVADDIRAIAERGR</sequence>
<evidence type="ECO:0000313" key="5">
    <source>
        <dbReference type="Proteomes" id="UP000581087"/>
    </source>
</evidence>
<dbReference type="AlphaFoldDB" id="A0A4Q2M1A3"/>
<dbReference type="InterPro" id="IPR029058">
    <property type="entry name" value="AB_hydrolase_fold"/>
</dbReference>
<dbReference type="InterPro" id="IPR000073">
    <property type="entry name" value="AB_hydrolase_1"/>
</dbReference>
<feature type="domain" description="AB hydrolase-1" evidence="1">
    <location>
        <begin position="9"/>
        <end position="172"/>
    </location>
</feature>
<evidence type="ECO:0000313" key="4">
    <source>
        <dbReference type="Proteomes" id="UP000292686"/>
    </source>
</evidence>
<dbReference type="PANTHER" id="PTHR15394:SF3">
    <property type="entry name" value="SERINE HYDROLASE RBBP9"/>
    <property type="match status" value="1"/>
</dbReference>
<protein>
    <submittedName>
        <fullName evidence="3">Alpha/beta fold hydrolase</fullName>
    </submittedName>
</protein>
<dbReference type="Pfam" id="PF12697">
    <property type="entry name" value="Abhydrolase_6"/>
    <property type="match status" value="1"/>
</dbReference>
<reference evidence="2 5" key="2">
    <citation type="submission" date="2020-07" db="EMBL/GenBank/DDBJ databases">
        <title>Sequencing the genomes of 1000 actinobacteria strains.</title>
        <authorList>
            <person name="Klenk H.-P."/>
        </authorList>
    </citation>
    <scope>NUCLEOTIDE SEQUENCE [LARGE SCALE GENOMIC DNA]</scope>
    <source>
        <strain evidence="2 5">DSM 23870</strain>
    </source>
</reference>
<dbReference type="InterPro" id="IPR010662">
    <property type="entry name" value="RBBP9/YdeN"/>
</dbReference>
<evidence type="ECO:0000259" key="1">
    <source>
        <dbReference type="Pfam" id="PF12697"/>
    </source>
</evidence>
<organism evidence="3 4">
    <name type="scientific">Agromyces atrinae</name>
    <dbReference type="NCBI Taxonomy" id="592376"/>
    <lineage>
        <taxon>Bacteria</taxon>
        <taxon>Bacillati</taxon>
        <taxon>Actinomycetota</taxon>
        <taxon>Actinomycetes</taxon>
        <taxon>Micrococcales</taxon>
        <taxon>Microbacteriaceae</taxon>
        <taxon>Agromyces</taxon>
    </lineage>
</organism>